<dbReference type="Proteomes" id="UP000095281">
    <property type="component" value="Unplaced"/>
</dbReference>
<reference evidence="3" key="1">
    <citation type="submission" date="2016-11" db="UniProtKB">
        <authorList>
            <consortium name="WormBaseParasite"/>
        </authorList>
    </citation>
    <scope>IDENTIFICATION</scope>
</reference>
<evidence type="ECO:0000313" key="3">
    <source>
        <dbReference type="WBParaSite" id="MhA1_Contig1016.frz3.gene3"/>
    </source>
</evidence>
<proteinExistence type="predicted"/>
<evidence type="ECO:0000313" key="2">
    <source>
        <dbReference type="Proteomes" id="UP000095281"/>
    </source>
</evidence>
<evidence type="ECO:0000256" key="1">
    <source>
        <dbReference type="SAM" id="MobiDB-lite"/>
    </source>
</evidence>
<accession>A0A1I8AY52</accession>
<protein>
    <submittedName>
        <fullName evidence="3">Uncharacterized protein</fullName>
    </submittedName>
</protein>
<dbReference type="AlphaFoldDB" id="A0A1I8AY52"/>
<organism evidence="2 3">
    <name type="scientific">Meloidogyne hapla</name>
    <name type="common">Root-knot nematode worm</name>
    <dbReference type="NCBI Taxonomy" id="6305"/>
    <lineage>
        <taxon>Eukaryota</taxon>
        <taxon>Metazoa</taxon>
        <taxon>Ecdysozoa</taxon>
        <taxon>Nematoda</taxon>
        <taxon>Chromadorea</taxon>
        <taxon>Rhabditida</taxon>
        <taxon>Tylenchina</taxon>
        <taxon>Tylenchomorpha</taxon>
        <taxon>Tylenchoidea</taxon>
        <taxon>Meloidogynidae</taxon>
        <taxon>Meloidogyninae</taxon>
        <taxon>Meloidogyne</taxon>
    </lineage>
</organism>
<feature type="region of interest" description="Disordered" evidence="1">
    <location>
        <begin position="37"/>
        <end position="68"/>
    </location>
</feature>
<keyword evidence="2" id="KW-1185">Reference proteome</keyword>
<dbReference type="WBParaSite" id="MhA1_Contig1016.frz3.gene3">
    <property type="protein sequence ID" value="MhA1_Contig1016.frz3.gene3"/>
    <property type="gene ID" value="MhA1_Contig1016.frz3.gene3"/>
</dbReference>
<name>A0A1I8AY52_MELHA</name>
<feature type="compositionally biased region" description="Basic residues" evidence="1">
    <location>
        <begin position="52"/>
        <end position="61"/>
    </location>
</feature>
<sequence length="84" mass="9565">MEGKPAEFADCDGNSQLNNLFVVEKIQKITTTIRLQRHFNKEENGGSSSATARRRRQRKNKRLEVADMKEKLCAGNPLEGDFLK</sequence>